<keyword evidence="3" id="KW-1185">Reference proteome</keyword>
<reference evidence="2" key="1">
    <citation type="submission" date="2020-07" db="EMBL/GenBank/DDBJ databases">
        <title>Genome sequence and genetic diversity analysis of an under-domesticated orphan crop, white fonio (Digitaria exilis).</title>
        <authorList>
            <person name="Bennetzen J.L."/>
            <person name="Chen S."/>
            <person name="Ma X."/>
            <person name="Wang X."/>
            <person name="Yssel A.E.J."/>
            <person name="Chaluvadi S.R."/>
            <person name="Johnson M."/>
            <person name="Gangashetty P."/>
            <person name="Hamidou F."/>
            <person name="Sanogo M.D."/>
            <person name="Zwaenepoel A."/>
            <person name="Wallace J."/>
            <person name="Van De Peer Y."/>
            <person name="Van Deynze A."/>
        </authorList>
    </citation>
    <scope>NUCLEOTIDE SEQUENCE</scope>
    <source>
        <tissue evidence="2">Leaves</tissue>
    </source>
</reference>
<sequence length="47" mass="4659">MCSSTYLATASSLASTVSTSTRRQGQGTRGTLQSGTLASFGAVSSGQ</sequence>
<gene>
    <name evidence="2" type="ORF">HU200_033736</name>
    <name evidence="1" type="ORF">HU200_038093</name>
</gene>
<evidence type="ECO:0000313" key="1">
    <source>
        <dbReference type="EMBL" id="KAF8694980.1"/>
    </source>
</evidence>
<evidence type="ECO:0000313" key="3">
    <source>
        <dbReference type="Proteomes" id="UP000636709"/>
    </source>
</evidence>
<dbReference type="EMBL" id="JACEFO010001822">
    <property type="protein sequence ID" value="KAF8701085.1"/>
    <property type="molecule type" value="Genomic_DNA"/>
</dbReference>
<accession>A0A835EPA9</accession>
<name>A0A835EPA9_9POAL</name>
<organism evidence="2 3">
    <name type="scientific">Digitaria exilis</name>
    <dbReference type="NCBI Taxonomy" id="1010633"/>
    <lineage>
        <taxon>Eukaryota</taxon>
        <taxon>Viridiplantae</taxon>
        <taxon>Streptophyta</taxon>
        <taxon>Embryophyta</taxon>
        <taxon>Tracheophyta</taxon>
        <taxon>Spermatophyta</taxon>
        <taxon>Magnoliopsida</taxon>
        <taxon>Liliopsida</taxon>
        <taxon>Poales</taxon>
        <taxon>Poaceae</taxon>
        <taxon>PACMAD clade</taxon>
        <taxon>Panicoideae</taxon>
        <taxon>Panicodae</taxon>
        <taxon>Paniceae</taxon>
        <taxon>Anthephorinae</taxon>
        <taxon>Digitaria</taxon>
    </lineage>
</organism>
<dbReference type="EMBL" id="JACEFO010001901">
    <property type="protein sequence ID" value="KAF8694980.1"/>
    <property type="molecule type" value="Genomic_DNA"/>
</dbReference>
<evidence type="ECO:0000313" key="2">
    <source>
        <dbReference type="EMBL" id="KAF8701085.1"/>
    </source>
</evidence>
<comment type="caution">
    <text evidence="2">The sequence shown here is derived from an EMBL/GenBank/DDBJ whole genome shotgun (WGS) entry which is preliminary data.</text>
</comment>
<protein>
    <submittedName>
        <fullName evidence="2">Uncharacterized protein</fullName>
    </submittedName>
</protein>
<proteinExistence type="predicted"/>
<dbReference type="AlphaFoldDB" id="A0A835EPA9"/>
<dbReference type="Proteomes" id="UP000636709">
    <property type="component" value="Unassembled WGS sequence"/>
</dbReference>